<dbReference type="Gene3D" id="2.60.40.10">
    <property type="entry name" value="Immunoglobulins"/>
    <property type="match status" value="1"/>
</dbReference>
<dbReference type="InterPro" id="IPR013783">
    <property type="entry name" value="Ig-like_fold"/>
</dbReference>
<keyword evidence="1" id="KW-0812">Transmembrane</keyword>
<feature type="transmembrane region" description="Helical" evidence="1">
    <location>
        <begin position="5"/>
        <end position="25"/>
    </location>
</feature>
<protein>
    <recommendedName>
        <fullName evidence="4">Fibronectin type-III domain-containing protein</fullName>
    </recommendedName>
</protein>
<dbReference type="SUPFAM" id="SSF49265">
    <property type="entry name" value="Fibronectin type III"/>
    <property type="match status" value="1"/>
</dbReference>
<evidence type="ECO:0008006" key="4">
    <source>
        <dbReference type="Google" id="ProtNLM"/>
    </source>
</evidence>
<evidence type="ECO:0000313" key="2">
    <source>
        <dbReference type="EMBL" id="OGZ66153.1"/>
    </source>
</evidence>
<dbReference type="Proteomes" id="UP000178774">
    <property type="component" value="Unassembled WGS sequence"/>
</dbReference>
<evidence type="ECO:0000256" key="1">
    <source>
        <dbReference type="SAM" id="Phobius"/>
    </source>
</evidence>
<keyword evidence="1" id="KW-0472">Membrane</keyword>
<accession>A0A1G2HUL4</accession>
<name>A0A1G2HUL4_9BACT</name>
<dbReference type="EMBL" id="MHOP01000008">
    <property type="protein sequence ID" value="OGZ66153.1"/>
    <property type="molecule type" value="Genomic_DNA"/>
</dbReference>
<sequence>MNKNLIIILSIVGIIALAGIGYAIWNASDNPQVVNQENPGTTTNTANTNTIQAGAPIVQTDSTTAPYISTVVVNGTVNPNGAATTYWYEYGETSALGTQSSNYLVGSGYTAIYTPAYIIGLKSNTNYYFRLGAKNIFGTVNGTTHSFKTNTTPSPIGTAPVTTTNAATNISSTNADVRGQVNPKGSETTFWFEYGLTAELGAVTGFQLAGSGNALLPISALISNLQPFTKYYFRLNANNQFGTTNGEIMNFTTKKK</sequence>
<dbReference type="AlphaFoldDB" id="A0A1G2HUL4"/>
<organism evidence="2 3">
    <name type="scientific">Candidatus Staskawiczbacteria bacterium RIFCSPHIGHO2_01_FULL_41_41</name>
    <dbReference type="NCBI Taxonomy" id="1802203"/>
    <lineage>
        <taxon>Bacteria</taxon>
        <taxon>Candidatus Staskawicziibacteriota</taxon>
    </lineage>
</organism>
<evidence type="ECO:0000313" key="3">
    <source>
        <dbReference type="Proteomes" id="UP000178774"/>
    </source>
</evidence>
<comment type="caution">
    <text evidence="2">The sequence shown here is derived from an EMBL/GenBank/DDBJ whole genome shotgun (WGS) entry which is preliminary data.</text>
</comment>
<keyword evidence="1" id="KW-1133">Transmembrane helix</keyword>
<reference evidence="2 3" key="1">
    <citation type="journal article" date="2016" name="Nat. Commun.">
        <title>Thousands of microbial genomes shed light on interconnected biogeochemical processes in an aquifer system.</title>
        <authorList>
            <person name="Anantharaman K."/>
            <person name="Brown C.T."/>
            <person name="Hug L.A."/>
            <person name="Sharon I."/>
            <person name="Castelle C.J."/>
            <person name="Probst A.J."/>
            <person name="Thomas B.C."/>
            <person name="Singh A."/>
            <person name="Wilkins M.J."/>
            <person name="Karaoz U."/>
            <person name="Brodie E.L."/>
            <person name="Williams K.H."/>
            <person name="Hubbard S.S."/>
            <person name="Banfield J.F."/>
        </authorList>
    </citation>
    <scope>NUCLEOTIDE SEQUENCE [LARGE SCALE GENOMIC DNA]</scope>
</reference>
<dbReference type="InterPro" id="IPR036116">
    <property type="entry name" value="FN3_sf"/>
</dbReference>
<gene>
    <name evidence="2" type="ORF">A2822_03950</name>
</gene>
<proteinExistence type="predicted"/>